<dbReference type="EMBL" id="BPLQ01003323">
    <property type="protein sequence ID" value="GIX99681.1"/>
    <property type="molecule type" value="Genomic_DNA"/>
</dbReference>
<comment type="caution">
    <text evidence="1">The sequence shown here is derived from an EMBL/GenBank/DDBJ whole genome shotgun (WGS) entry which is preliminary data.</text>
</comment>
<sequence>MYPYAYLCHPVLLGIFKPSALSSCTREYTHAITIVLMNPCTYACHHLHIKYPHLYACHYYGHHVSVCIHISSVSPLCIRVHIRTIAITNMYPWIYSRHHYRHVSLCIRAILIAIIHPCAYS</sequence>
<keyword evidence="2" id="KW-1185">Reference proteome</keyword>
<name>A0AAV4PU46_9ARAC</name>
<reference evidence="1 2" key="1">
    <citation type="submission" date="2021-06" db="EMBL/GenBank/DDBJ databases">
        <title>Caerostris darwini draft genome.</title>
        <authorList>
            <person name="Kono N."/>
            <person name="Arakawa K."/>
        </authorList>
    </citation>
    <scope>NUCLEOTIDE SEQUENCE [LARGE SCALE GENOMIC DNA]</scope>
</reference>
<evidence type="ECO:0000313" key="2">
    <source>
        <dbReference type="Proteomes" id="UP001054837"/>
    </source>
</evidence>
<accession>A0AAV4PU46</accession>
<organism evidence="1 2">
    <name type="scientific">Caerostris darwini</name>
    <dbReference type="NCBI Taxonomy" id="1538125"/>
    <lineage>
        <taxon>Eukaryota</taxon>
        <taxon>Metazoa</taxon>
        <taxon>Ecdysozoa</taxon>
        <taxon>Arthropoda</taxon>
        <taxon>Chelicerata</taxon>
        <taxon>Arachnida</taxon>
        <taxon>Araneae</taxon>
        <taxon>Araneomorphae</taxon>
        <taxon>Entelegynae</taxon>
        <taxon>Araneoidea</taxon>
        <taxon>Araneidae</taxon>
        <taxon>Caerostris</taxon>
    </lineage>
</organism>
<protein>
    <submittedName>
        <fullName evidence="1">Uncharacterized protein</fullName>
    </submittedName>
</protein>
<gene>
    <name evidence="1" type="ORF">CDAR_504491</name>
</gene>
<proteinExistence type="predicted"/>
<evidence type="ECO:0000313" key="1">
    <source>
        <dbReference type="EMBL" id="GIX99681.1"/>
    </source>
</evidence>
<dbReference type="AlphaFoldDB" id="A0AAV4PU46"/>
<dbReference type="Proteomes" id="UP001054837">
    <property type="component" value="Unassembled WGS sequence"/>
</dbReference>